<evidence type="ECO:0000313" key="3">
    <source>
        <dbReference type="Proteomes" id="UP000784294"/>
    </source>
</evidence>
<keyword evidence="1" id="KW-0472">Membrane</keyword>
<sequence>MPSTPLLSLLIRLRNLIGQPRDVTGLIIVVVPIFLTKLALNSAFSTSLRAAYD</sequence>
<feature type="transmembrane region" description="Helical" evidence="1">
    <location>
        <begin position="23"/>
        <end position="40"/>
    </location>
</feature>
<keyword evidence="3" id="KW-1185">Reference proteome</keyword>
<dbReference type="Proteomes" id="UP000784294">
    <property type="component" value="Unassembled WGS sequence"/>
</dbReference>
<proteinExistence type="predicted"/>
<evidence type="ECO:0000313" key="2">
    <source>
        <dbReference type="EMBL" id="VEL17773.1"/>
    </source>
</evidence>
<name>A0A448WQQ7_9PLAT</name>
<gene>
    <name evidence="2" type="ORF">PXEA_LOCUS11213</name>
</gene>
<reference evidence="2" key="1">
    <citation type="submission" date="2018-11" db="EMBL/GenBank/DDBJ databases">
        <authorList>
            <consortium name="Pathogen Informatics"/>
        </authorList>
    </citation>
    <scope>NUCLEOTIDE SEQUENCE</scope>
</reference>
<keyword evidence="1" id="KW-1133">Transmembrane helix</keyword>
<dbReference type="EMBL" id="CAAALY010034104">
    <property type="protein sequence ID" value="VEL17773.1"/>
    <property type="molecule type" value="Genomic_DNA"/>
</dbReference>
<comment type="caution">
    <text evidence="2">The sequence shown here is derived from an EMBL/GenBank/DDBJ whole genome shotgun (WGS) entry which is preliminary data.</text>
</comment>
<evidence type="ECO:0000256" key="1">
    <source>
        <dbReference type="SAM" id="Phobius"/>
    </source>
</evidence>
<protein>
    <submittedName>
        <fullName evidence="2">Uncharacterized protein</fullName>
    </submittedName>
</protein>
<organism evidence="2 3">
    <name type="scientific">Protopolystoma xenopodis</name>
    <dbReference type="NCBI Taxonomy" id="117903"/>
    <lineage>
        <taxon>Eukaryota</taxon>
        <taxon>Metazoa</taxon>
        <taxon>Spiralia</taxon>
        <taxon>Lophotrochozoa</taxon>
        <taxon>Platyhelminthes</taxon>
        <taxon>Monogenea</taxon>
        <taxon>Polyopisthocotylea</taxon>
        <taxon>Polystomatidea</taxon>
        <taxon>Polystomatidae</taxon>
        <taxon>Protopolystoma</taxon>
    </lineage>
</organism>
<accession>A0A448WQQ7</accession>
<keyword evidence="1" id="KW-0812">Transmembrane</keyword>
<dbReference type="AlphaFoldDB" id="A0A448WQQ7"/>